<dbReference type="Pfam" id="PF01423">
    <property type="entry name" value="LSM"/>
    <property type="match status" value="1"/>
</dbReference>
<dbReference type="PANTHER" id="PTHR10553">
    <property type="entry name" value="SMALL NUCLEAR RIBONUCLEOPROTEIN"/>
    <property type="match status" value="1"/>
</dbReference>
<dbReference type="STRING" id="583356.Igag_0035"/>
<evidence type="ECO:0000256" key="3">
    <source>
        <dbReference type="ARBA" id="ARBA00023274"/>
    </source>
</evidence>
<dbReference type="GO" id="GO:0003723">
    <property type="term" value="F:RNA binding"/>
    <property type="evidence" value="ECO:0007669"/>
    <property type="project" value="InterPro"/>
</dbReference>
<dbReference type="CDD" id="cd01731">
    <property type="entry name" value="archaeal_Sm1"/>
    <property type="match status" value="1"/>
</dbReference>
<gene>
    <name evidence="5" type="ordered locus">Igag_0035</name>
</gene>
<protein>
    <recommendedName>
        <fullName evidence="2">Putative snRNP Sm-like protein</fullName>
    </recommendedName>
</protein>
<dbReference type="KEGG" id="iag:Igag_0035"/>
<evidence type="ECO:0000313" key="5">
    <source>
        <dbReference type="EMBL" id="ADM26888.1"/>
    </source>
</evidence>
<dbReference type="InterPro" id="IPR022901">
    <property type="entry name" value="snRNP_Sm-like_arc"/>
</dbReference>
<dbReference type="HOGENOM" id="CLU_076902_11_1_2"/>
<evidence type="ECO:0000256" key="2">
    <source>
        <dbReference type="ARBA" id="ARBA00021121"/>
    </source>
</evidence>
<dbReference type="PROSITE" id="PS52002">
    <property type="entry name" value="SM"/>
    <property type="match status" value="1"/>
</dbReference>
<dbReference type="SUPFAM" id="SSF50182">
    <property type="entry name" value="Sm-like ribonucleoproteins"/>
    <property type="match status" value="1"/>
</dbReference>
<name>E0SPE5_IGNAA</name>
<dbReference type="PANTHER" id="PTHR10553:SF5">
    <property type="entry name" value="U6 SNRNA-ASSOCIATED SM-LIKE PROTEIN LSM7"/>
    <property type="match status" value="1"/>
</dbReference>
<dbReference type="InterPro" id="IPR010920">
    <property type="entry name" value="LSM_dom_sf"/>
</dbReference>
<dbReference type="SMART" id="SM00651">
    <property type="entry name" value="Sm"/>
    <property type="match status" value="1"/>
</dbReference>
<dbReference type="AlphaFoldDB" id="E0SPE5"/>
<dbReference type="InterPro" id="IPR044641">
    <property type="entry name" value="Lsm7/SmG-like"/>
</dbReference>
<keyword evidence="3 5" id="KW-0687">Ribonucleoprotein</keyword>
<feature type="domain" description="Sm" evidence="4">
    <location>
        <begin position="9"/>
        <end position="78"/>
    </location>
</feature>
<comment type="similarity">
    <text evidence="1">Belongs to the snRNP Sm proteins family.</text>
</comment>
<dbReference type="InterPro" id="IPR047575">
    <property type="entry name" value="Sm"/>
</dbReference>
<dbReference type="GO" id="GO:1990904">
    <property type="term" value="C:ribonucleoprotein complex"/>
    <property type="evidence" value="ECO:0007669"/>
    <property type="project" value="UniProtKB-KW"/>
</dbReference>
<dbReference type="EMBL" id="CP002098">
    <property type="protein sequence ID" value="ADM26888.1"/>
    <property type="molecule type" value="Genomic_DNA"/>
</dbReference>
<dbReference type="Gene3D" id="2.30.30.100">
    <property type="match status" value="1"/>
</dbReference>
<proteinExistence type="inferred from homology"/>
<dbReference type="Proteomes" id="UP000001304">
    <property type="component" value="Chromosome"/>
</dbReference>
<evidence type="ECO:0000313" key="6">
    <source>
        <dbReference type="Proteomes" id="UP000001304"/>
    </source>
</evidence>
<accession>E0SPE5</accession>
<sequence>MSQHIPTDTAHKILAESLGQMVLIKLRGGKSVRGKLRSYDLHLNIVLDDAEEELSDGSWRKLGTVLIRGENVVVISPM</sequence>
<organism evidence="5 6">
    <name type="scientific">Ignisphaera aggregans (strain DSM 17230 / JCM 13409 / AQ1.S1)</name>
    <dbReference type="NCBI Taxonomy" id="583356"/>
    <lineage>
        <taxon>Archaea</taxon>
        <taxon>Thermoproteota</taxon>
        <taxon>Thermoprotei</taxon>
        <taxon>Desulfurococcales</taxon>
        <taxon>Desulfurococcaceae</taxon>
        <taxon>Ignisphaera</taxon>
    </lineage>
</organism>
<dbReference type="InterPro" id="IPR001163">
    <property type="entry name" value="Sm_dom_euk/arc"/>
</dbReference>
<evidence type="ECO:0000259" key="4">
    <source>
        <dbReference type="PROSITE" id="PS52002"/>
    </source>
</evidence>
<evidence type="ECO:0000256" key="1">
    <source>
        <dbReference type="ARBA" id="ARBA00006850"/>
    </source>
</evidence>
<keyword evidence="6" id="KW-1185">Reference proteome</keyword>
<reference evidence="5 6" key="1">
    <citation type="journal article" date="2010" name="Stand. Genomic Sci.">
        <title>Complete genome sequence of Ignisphaera aggregans type strain (AQ1.S1).</title>
        <authorList>
            <person name="Goker M."/>
            <person name="Held B."/>
            <person name="Lapidus A."/>
            <person name="Nolan M."/>
            <person name="Spring S."/>
            <person name="Yasawong M."/>
            <person name="Lucas S."/>
            <person name="Glavina Del Rio T."/>
            <person name="Tice H."/>
            <person name="Cheng J.F."/>
            <person name="Goodwin L."/>
            <person name="Tapia R."/>
            <person name="Pitluck S."/>
            <person name="Liolios K."/>
            <person name="Ivanova N."/>
            <person name="Mavromatis K."/>
            <person name="Mikhailova N."/>
            <person name="Pati A."/>
            <person name="Chen A."/>
            <person name="Palaniappan K."/>
            <person name="Brambilla E."/>
            <person name="Land M."/>
            <person name="Hauser L."/>
            <person name="Chang Y.J."/>
            <person name="Jeffries C.D."/>
            <person name="Brettin T."/>
            <person name="Detter J.C."/>
            <person name="Han C."/>
            <person name="Rohde M."/>
            <person name="Sikorski J."/>
            <person name="Woyke T."/>
            <person name="Bristow J."/>
            <person name="Eisen J.A."/>
            <person name="Markowitz V."/>
            <person name="Hugenholtz P."/>
            <person name="Kyrpides N.C."/>
            <person name="Klenk H.P."/>
        </authorList>
    </citation>
    <scope>NUCLEOTIDE SEQUENCE [LARGE SCALE GENOMIC DNA]</scope>
    <source>
        <strain evidence="6">DSM 17230 / JCM 13409 / AQ1.S1</strain>
    </source>
</reference>
<dbReference type="BioCyc" id="IAGG583356:GHAH-38-MONOMER"/>